<name>A0A9Q0NEE3_9DIPT</name>
<dbReference type="Proteomes" id="UP001151699">
    <property type="component" value="Chromosome A"/>
</dbReference>
<protein>
    <submittedName>
        <fullName evidence="1">Uncharacterized protein</fullName>
    </submittedName>
</protein>
<dbReference type="AlphaFoldDB" id="A0A9Q0NEE3"/>
<accession>A0A9Q0NEE3</accession>
<comment type="caution">
    <text evidence="1">The sequence shown here is derived from an EMBL/GenBank/DDBJ whole genome shotgun (WGS) entry which is preliminary data.</text>
</comment>
<evidence type="ECO:0000313" key="2">
    <source>
        <dbReference type="Proteomes" id="UP001151699"/>
    </source>
</evidence>
<dbReference type="EMBL" id="WJQU01000001">
    <property type="protein sequence ID" value="KAJ6647824.1"/>
    <property type="molecule type" value="Genomic_DNA"/>
</dbReference>
<proteinExistence type="predicted"/>
<keyword evidence="2" id="KW-1185">Reference proteome</keyword>
<reference evidence="1" key="1">
    <citation type="submission" date="2022-07" db="EMBL/GenBank/DDBJ databases">
        <authorList>
            <person name="Trinca V."/>
            <person name="Uliana J.V.C."/>
            <person name="Torres T.T."/>
            <person name="Ward R.J."/>
            <person name="Monesi N."/>
        </authorList>
    </citation>
    <scope>NUCLEOTIDE SEQUENCE</scope>
    <source>
        <strain evidence="1">HSMRA1968</strain>
        <tissue evidence="1">Whole embryos</tissue>
    </source>
</reference>
<evidence type="ECO:0000313" key="1">
    <source>
        <dbReference type="EMBL" id="KAJ6647824.1"/>
    </source>
</evidence>
<organism evidence="1 2">
    <name type="scientific">Pseudolycoriella hygida</name>
    <dbReference type="NCBI Taxonomy" id="35572"/>
    <lineage>
        <taxon>Eukaryota</taxon>
        <taxon>Metazoa</taxon>
        <taxon>Ecdysozoa</taxon>
        <taxon>Arthropoda</taxon>
        <taxon>Hexapoda</taxon>
        <taxon>Insecta</taxon>
        <taxon>Pterygota</taxon>
        <taxon>Neoptera</taxon>
        <taxon>Endopterygota</taxon>
        <taxon>Diptera</taxon>
        <taxon>Nematocera</taxon>
        <taxon>Sciaroidea</taxon>
        <taxon>Sciaridae</taxon>
        <taxon>Pseudolycoriella</taxon>
    </lineage>
</organism>
<gene>
    <name evidence="1" type="ORF">Bhyg_03047</name>
</gene>
<sequence length="46" mass="5049">MIMAEIPGGTSGNYPNNTTQAYIYRGVAVCAIFDGFDDHNLTKAFY</sequence>